<evidence type="ECO:0000256" key="3">
    <source>
        <dbReference type="ARBA" id="ARBA00023163"/>
    </source>
</evidence>
<protein>
    <submittedName>
        <fullName evidence="6">CRP/FNR family transcriptional regulator, anaerobic regulatory protein</fullName>
    </submittedName>
</protein>
<proteinExistence type="predicted"/>
<evidence type="ECO:0000259" key="5">
    <source>
        <dbReference type="PROSITE" id="PS51063"/>
    </source>
</evidence>
<dbReference type="EMBL" id="FNII01000003">
    <property type="protein sequence ID" value="SDN17981.1"/>
    <property type="molecule type" value="Genomic_DNA"/>
</dbReference>
<dbReference type="STRING" id="416873.SAMN04487951_10327"/>
<gene>
    <name evidence="6" type="ORF">SAMN04487951_10327</name>
</gene>
<dbReference type="GO" id="GO:0003677">
    <property type="term" value="F:DNA binding"/>
    <property type="evidence" value="ECO:0007669"/>
    <property type="project" value="UniProtKB-KW"/>
</dbReference>
<feature type="domain" description="Cyclic nucleotide-binding" evidence="4">
    <location>
        <begin position="1"/>
        <end position="58"/>
    </location>
</feature>
<name>A0A1G9ZAX0_9GAMM</name>
<evidence type="ECO:0000259" key="4">
    <source>
        <dbReference type="PROSITE" id="PS50042"/>
    </source>
</evidence>
<dbReference type="Proteomes" id="UP000199677">
    <property type="component" value="Unassembled WGS sequence"/>
</dbReference>
<feature type="domain" description="HTH crp-type" evidence="5">
    <location>
        <begin position="105"/>
        <end position="178"/>
    </location>
</feature>
<evidence type="ECO:0000256" key="2">
    <source>
        <dbReference type="ARBA" id="ARBA00023125"/>
    </source>
</evidence>
<keyword evidence="1" id="KW-0805">Transcription regulation</keyword>
<dbReference type="InterPro" id="IPR000595">
    <property type="entry name" value="cNMP-bd_dom"/>
</dbReference>
<dbReference type="CDD" id="cd00092">
    <property type="entry name" value="HTH_CRP"/>
    <property type="match status" value="1"/>
</dbReference>
<evidence type="ECO:0000313" key="6">
    <source>
        <dbReference type="EMBL" id="SDN17981.1"/>
    </source>
</evidence>
<reference evidence="7" key="1">
    <citation type="submission" date="2016-10" db="EMBL/GenBank/DDBJ databases">
        <authorList>
            <person name="Varghese N."/>
            <person name="Submissions S."/>
        </authorList>
    </citation>
    <scope>NUCLEOTIDE SEQUENCE [LARGE SCALE GENOMIC DNA]</scope>
    <source>
        <strain evidence="7">CGMCC 1.6494</strain>
    </source>
</reference>
<dbReference type="CDD" id="cd00038">
    <property type="entry name" value="CAP_ED"/>
    <property type="match status" value="1"/>
</dbReference>
<dbReference type="Pfam" id="PF13545">
    <property type="entry name" value="HTH_Crp_2"/>
    <property type="match status" value="1"/>
</dbReference>
<dbReference type="InterPro" id="IPR018490">
    <property type="entry name" value="cNMP-bd_dom_sf"/>
</dbReference>
<organism evidence="6 7">
    <name type="scientific">Vreelandella arcis</name>
    <dbReference type="NCBI Taxonomy" id="416873"/>
    <lineage>
        <taxon>Bacteria</taxon>
        <taxon>Pseudomonadati</taxon>
        <taxon>Pseudomonadota</taxon>
        <taxon>Gammaproteobacteria</taxon>
        <taxon>Oceanospirillales</taxon>
        <taxon>Halomonadaceae</taxon>
        <taxon>Vreelandella</taxon>
    </lineage>
</organism>
<sequence>MINQGDPFEGLYIVHCGMLKQSYQRRYDELITHFFLPGDVIGLDAIGYRCYAGTVATVETSGLRLIPFRCIEDLSSPEARLKELICCLSEAMHDEHTRLWQILNQPSDVKVAGFFITMSYKFRNQGCSPHSFRLPMSRQEIANYLCMASETACRIIKRFQKQGLLSARGHEYCILDPEGLTSIAEQ</sequence>
<dbReference type="SUPFAM" id="SSF51206">
    <property type="entry name" value="cAMP-binding domain-like"/>
    <property type="match status" value="1"/>
</dbReference>
<dbReference type="SUPFAM" id="SSF46785">
    <property type="entry name" value="Winged helix' DNA-binding domain"/>
    <property type="match status" value="1"/>
</dbReference>
<dbReference type="PROSITE" id="PS50042">
    <property type="entry name" value="CNMP_BINDING_3"/>
    <property type="match status" value="1"/>
</dbReference>
<keyword evidence="7" id="KW-1185">Reference proteome</keyword>
<dbReference type="Gene3D" id="1.10.10.10">
    <property type="entry name" value="Winged helix-like DNA-binding domain superfamily/Winged helix DNA-binding domain"/>
    <property type="match status" value="1"/>
</dbReference>
<dbReference type="AlphaFoldDB" id="A0A1G9ZAX0"/>
<dbReference type="Gene3D" id="2.60.120.10">
    <property type="entry name" value="Jelly Rolls"/>
    <property type="match status" value="1"/>
</dbReference>
<keyword evidence="2" id="KW-0238">DNA-binding</keyword>
<dbReference type="OrthoDB" id="7643467at2"/>
<dbReference type="GO" id="GO:0006355">
    <property type="term" value="P:regulation of DNA-templated transcription"/>
    <property type="evidence" value="ECO:0007669"/>
    <property type="project" value="InterPro"/>
</dbReference>
<dbReference type="InterPro" id="IPR036390">
    <property type="entry name" value="WH_DNA-bd_sf"/>
</dbReference>
<dbReference type="InterPro" id="IPR012318">
    <property type="entry name" value="HTH_CRP"/>
</dbReference>
<dbReference type="PRINTS" id="PR00034">
    <property type="entry name" value="HTHCRP"/>
</dbReference>
<evidence type="ECO:0000256" key="1">
    <source>
        <dbReference type="ARBA" id="ARBA00023015"/>
    </source>
</evidence>
<keyword evidence="3" id="KW-0804">Transcription</keyword>
<dbReference type="InterPro" id="IPR036388">
    <property type="entry name" value="WH-like_DNA-bd_sf"/>
</dbReference>
<dbReference type="Pfam" id="PF00027">
    <property type="entry name" value="cNMP_binding"/>
    <property type="match status" value="1"/>
</dbReference>
<accession>A0A1G9ZAX0</accession>
<dbReference type="InterPro" id="IPR014710">
    <property type="entry name" value="RmlC-like_jellyroll"/>
</dbReference>
<dbReference type="PROSITE" id="PS51063">
    <property type="entry name" value="HTH_CRP_2"/>
    <property type="match status" value="1"/>
</dbReference>
<dbReference type="SMART" id="SM00419">
    <property type="entry name" value="HTH_CRP"/>
    <property type="match status" value="1"/>
</dbReference>
<evidence type="ECO:0000313" key="7">
    <source>
        <dbReference type="Proteomes" id="UP000199677"/>
    </source>
</evidence>